<accession>A0A3Q3VWK4</accession>
<sequence>VLNHCQNPGGATDFEMVEMENSARRQPRVKVPRRTIYFASGETMEEYSTDEEEEEEQSAKKDVVTVDSSKLTWGPYLWLNMWRMATSTISVCDYMGERLAALLGITTPKYQYAIDEYYRMKKEVGCHFLEFHKSLFTQKQQQEHIYKRSTRRQQSVALGRSRELSTSVAVP</sequence>
<keyword evidence="3" id="KW-1185">Reference proteome</keyword>
<dbReference type="InterPro" id="IPR028260">
    <property type="entry name" value="FAM177"/>
</dbReference>
<dbReference type="Proteomes" id="UP000261620">
    <property type="component" value="Unplaced"/>
</dbReference>
<protein>
    <submittedName>
        <fullName evidence="2">Uncharacterized protein</fullName>
    </submittedName>
</protein>
<dbReference type="Pfam" id="PF14774">
    <property type="entry name" value="FAM177"/>
    <property type="match status" value="1"/>
</dbReference>
<reference evidence="2" key="1">
    <citation type="submission" date="2025-08" db="UniProtKB">
        <authorList>
            <consortium name="Ensembl"/>
        </authorList>
    </citation>
    <scope>IDENTIFICATION</scope>
</reference>
<proteinExistence type="predicted"/>
<dbReference type="PANTHER" id="PTHR31206">
    <property type="entry name" value="LP10445P"/>
    <property type="match status" value="1"/>
</dbReference>
<evidence type="ECO:0000313" key="2">
    <source>
        <dbReference type="Ensembl" id="ENSMMOP00000005978.1"/>
    </source>
</evidence>
<dbReference type="PANTHER" id="PTHR31206:SF5">
    <property type="entry name" value="PROTEIN FAM177A1"/>
    <property type="match status" value="1"/>
</dbReference>
<dbReference type="AlphaFoldDB" id="A0A3Q3VWK4"/>
<evidence type="ECO:0000313" key="3">
    <source>
        <dbReference type="Proteomes" id="UP000261620"/>
    </source>
</evidence>
<evidence type="ECO:0000256" key="1">
    <source>
        <dbReference type="SAM" id="MobiDB-lite"/>
    </source>
</evidence>
<feature type="region of interest" description="Disordered" evidence="1">
    <location>
        <begin position="151"/>
        <end position="171"/>
    </location>
</feature>
<reference evidence="2" key="2">
    <citation type="submission" date="2025-09" db="UniProtKB">
        <authorList>
            <consortium name="Ensembl"/>
        </authorList>
    </citation>
    <scope>IDENTIFICATION</scope>
</reference>
<dbReference type="Ensembl" id="ENSMMOT00000006087.1">
    <property type="protein sequence ID" value="ENSMMOP00000005978.1"/>
    <property type="gene ID" value="ENSMMOG00000004690.1"/>
</dbReference>
<name>A0A3Q3VWK4_MOLML</name>
<organism evidence="2 3">
    <name type="scientific">Mola mola</name>
    <name type="common">Ocean sunfish</name>
    <name type="synonym">Tetraodon mola</name>
    <dbReference type="NCBI Taxonomy" id="94237"/>
    <lineage>
        <taxon>Eukaryota</taxon>
        <taxon>Metazoa</taxon>
        <taxon>Chordata</taxon>
        <taxon>Craniata</taxon>
        <taxon>Vertebrata</taxon>
        <taxon>Euteleostomi</taxon>
        <taxon>Actinopterygii</taxon>
        <taxon>Neopterygii</taxon>
        <taxon>Teleostei</taxon>
        <taxon>Neoteleostei</taxon>
        <taxon>Acanthomorphata</taxon>
        <taxon>Eupercaria</taxon>
        <taxon>Tetraodontiformes</taxon>
        <taxon>Molidae</taxon>
        <taxon>Mola</taxon>
    </lineage>
</organism>